<name>A0A177EWG5_9EURO</name>
<dbReference type="InterPro" id="IPR010856">
    <property type="entry name" value="Gig2-like"/>
</dbReference>
<dbReference type="InterPro" id="IPR027443">
    <property type="entry name" value="IPNS-like_sf"/>
</dbReference>
<dbReference type="Pfam" id="PF07350">
    <property type="entry name" value="Gig2-like"/>
    <property type="match status" value="1"/>
</dbReference>
<dbReference type="EMBL" id="LVKK01000123">
    <property type="protein sequence ID" value="OAG35289.1"/>
    <property type="molecule type" value="Genomic_DNA"/>
</dbReference>
<evidence type="ECO:0000313" key="2">
    <source>
        <dbReference type="Proteomes" id="UP000077002"/>
    </source>
</evidence>
<evidence type="ECO:0000313" key="1">
    <source>
        <dbReference type="EMBL" id="OAG35289.1"/>
    </source>
</evidence>
<dbReference type="RefSeq" id="XP_022507241.1">
    <property type="nucleotide sequence ID" value="XM_022660475.1"/>
</dbReference>
<proteinExistence type="predicted"/>
<accession>A0A177EWG5</accession>
<dbReference type="PANTHER" id="PTHR30613:SF1">
    <property type="entry name" value="DUF1479 DOMAIN PROTEIN (AFU_ORTHOLOGUE AFUA_5G09280)"/>
    <property type="match status" value="1"/>
</dbReference>
<keyword evidence="2" id="KW-1185">Reference proteome</keyword>
<dbReference type="SUPFAM" id="SSF51197">
    <property type="entry name" value="Clavaminate synthase-like"/>
    <property type="match status" value="1"/>
</dbReference>
<dbReference type="Proteomes" id="UP000077002">
    <property type="component" value="Unassembled WGS sequence"/>
</dbReference>
<gene>
    <name evidence="1" type="ORF">AYO21_10560</name>
</gene>
<dbReference type="GeneID" id="34605677"/>
<protein>
    <recommendedName>
        <fullName evidence="3">DUF1479 domain protein</fullName>
    </recommendedName>
</protein>
<dbReference type="OrthoDB" id="8249012at2759"/>
<dbReference type="PANTHER" id="PTHR30613">
    <property type="entry name" value="UNCHARACTERIZED PROTEIN YBIU-RELATED"/>
    <property type="match status" value="1"/>
</dbReference>
<sequence>MSHTNTGEGTLRLLPELKLSTAYQLLRPYFILDEMFDEVTPLFPGATPGATQFLPTRELHPHLLMEKSMVGIPPVKPGDYVFWHCDLVHEVDKFHPGTRDSSVCYNGCVPLCPYNLESLVGMRQSFLDVLPPKDHTNYPHNELERDHADHGARRENILSLPGLRAMGLAPFDANEEGLTLGQRRMRQLANERLGFSKTSEGLAE</sequence>
<organism evidence="1 2">
    <name type="scientific">Fonsecaea monophora</name>
    <dbReference type="NCBI Taxonomy" id="254056"/>
    <lineage>
        <taxon>Eukaryota</taxon>
        <taxon>Fungi</taxon>
        <taxon>Dikarya</taxon>
        <taxon>Ascomycota</taxon>
        <taxon>Pezizomycotina</taxon>
        <taxon>Eurotiomycetes</taxon>
        <taxon>Chaetothyriomycetidae</taxon>
        <taxon>Chaetothyriales</taxon>
        <taxon>Herpotrichiellaceae</taxon>
        <taxon>Fonsecaea</taxon>
    </lineage>
</organism>
<reference evidence="1 2" key="1">
    <citation type="submission" date="2016-03" db="EMBL/GenBank/DDBJ databases">
        <title>Draft genome sequence of the Fonsecaea monophora CBS 269.37.</title>
        <authorList>
            <person name="Bombassaro A."/>
            <person name="Vinicius W.A."/>
            <person name="De Hoog S."/>
            <person name="Sun J."/>
            <person name="Souza E.M."/>
            <person name="Raittz R.T."/>
            <person name="Costa F."/>
            <person name="Leao A.C."/>
            <person name="Tadra-Sfeir M.Z."/>
            <person name="Baura V."/>
            <person name="Balsanelli E."/>
            <person name="Pedrosa F.O."/>
            <person name="Moreno L.F."/>
            <person name="Steffens M.B."/>
            <person name="Xi L."/>
            <person name="Bocca A.L."/>
            <person name="Felipe M.S."/>
            <person name="Teixeira M."/>
            <person name="Telles Filho F.Q."/>
            <person name="Azevedo C.M."/>
            <person name="Gomes R."/>
            <person name="Vicente V.A."/>
        </authorList>
    </citation>
    <scope>NUCLEOTIDE SEQUENCE [LARGE SCALE GENOMIC DNA]</scope>
    <source>
        <strain evidence="1 2">CBS 269.37</strain>
    </source>
</reference>
<dbReference type="AlphaFoldDB" id="A0A177EWG5"/>
<comment type="caution">
    <text evidence="1">The sequence shown here is derived from an EMBL/GenBank/DDBJ whole genome shotgun (WGS) entry which is preliminary data.</text>
</comment>
<evidence type="ECO:0008006" key="3">
    <source>
        <dbReference type="Google" id="ProtNLM"/>
    </source>
</evidence>
<dbReference type="Gene3D" id="2.60.120.330">
    <property type="entry name" value="B-lactam Antibiotic, Isopenicillin N Synthase, Chain"/>
    <property type="match status" value="1"/>
</dbReference>